<feature type="region of interest" description="Disordered" evidence="1">
    <location>
        <begin position="20"/>
        <end position="39"/>
    </location>
</feature>
<evidence type="ECO:0000256" key="1">
    <source>
        <dbReference type="SAM" id="MobiDB-lite"/>
    </source>
</evidence>
<evidence type="ECO:0000313" key="2">
    <source>
        <dbReference type="EMBL" id="KUG28860.1"/>
    </source>
</evidence>
<gene>
    <name evidence="2" type="ORF">ASZ90_001254</name>
</gene>
<reference evidence="2" key="1">
    <citation type="journal article" date="2015" name="Proc. Natl. Acad. Sci. U.S.A.">
        <title>Networks of energetic and metabolic interactions define dynamics in microbial communities.</title>
        <authorList>
            <person name="Embree M."/>
            <person name="Liu J.K."/>
            <person name="Al-Bassam M.M."/>
            <person name="Zengler K."/>
        </authorList>
    </citation>
    <scope>NUCLEOTIDE SEQUENCE</scope>
</reference>
<proteinExistence type="predicted"/>
<name>A0A0W8G749_9ZZZZ</name>
<comment type="caution">
    <text evidence="2">The sequence shown here is derived from an EMBL/GenBank/DDBJ whole genome shotgun (WGS) entry which is preliminary data.</text>
</comment>
<organism evidence="2">
    <name type="scientific">hydrocarbon metagenome</name>
    <dbReference type="NCBI Taxonomy" id="938273"/>
    <lineage>
        <taxon>unclassified sequences</taxon>
        <taxon>metagenomes</taxon>
        <taxon>ecological metagenomes</taxon>
    </lineage>
</organism>
<protein>
    <submittedName>
        <fullName evidence="2">Uncharacterized protein</fullName>
    </submittedName>
</protein>
<dbReference type="AlphaFoldDB" id="A0A0W8G749"/>
<accession>A0A0W8G749</accession>
<sequence>MSPESRERSLQKAEELHREMDLAKLSHPSLALPPPRRNF</sequence>
<dbReference type="EMBL" id="LNQE01000166">
    <property type="protein sequence ID" value="KUG28860.1"/>
    <property type="molecule type" value="Genomic_DNA"/>
</dbReference>